<dbReference type="FunFam" id="1.20.200.10:FF:000004">
    <property type="entry name" value="Adenylosuccinate lyase"/>
    <property type="match status" value="1"/>
</dbReference>
<accession>A0A074LN23</accession>
<proteinExistence type="inferred from homology"/>
<comment type="function">
    <text evidence="9">Catalyzes two reactions in de novo purine nucleotide biosynthesis. Catalyzes the breakdown of 5-aminoimidazole- (N-succinylocarboxamide) ribotide (SAICAR or 2-[5-amino-1-(5-phospho-beta-D-ribosyl)imidazole-4-carboxamido]succinate) to 5-aminoimidazole-4-carboxamide ribotide (AICAR or 5-amino-1-(5-phospho-beta-D-ribosyl)imidazole-4-carboxamide) and fumarate, and of adenylosuccinate (ADS or N(6)-(1,2-dicarboxyethyl)-AMP) to adenosine monophosphate (AMP) and fumarate.</text>
</comment>
<dbReference type="SUPFAM" id="SSF48557">
    <property type="entry name" value="L-aspartase-like"/>
    <property type="match status" value="1"/>
</dbReference>
<comment type="pathway">
    <text evidence="1 13">Purine metabolism; IMP biosynthesis via de novo pathway; 5-amino-1-(5-phospho-D-ribosyl)imidazole-4-carboxamide from 5-amino-1-(5-phospho-D-ribosyl)imidazole-4-carboxylate: step 2/2.</text>
</comment>
<sequence>MTIKAISPLDGRYAEQMNGLNECFSEWALLKFRVHVEIEWLIKMSQVDGLAEVRPFTDAEVNTLRGISASFNEESSARIKEIERTTKHDVKAVEYFIKEQLQNSTLVDVLEFVHFGCTSEDINNLSHALMLKTAIHDVYLPLAEKFVGAVADLAENTKDVSMLARTHGQTASPTTVGKEIAVFVYRWQRQLRQFRQLEFLGKFNGAVGNFNAHTSAYPNLNWEEIASSFVESLGLAYNPLTTQIESHDYMAECFHVMMRFNNILLDFDRDIWQYISLGYFKQRVVAGEVGSSTMPHKVNPINFENSEANVGLSNAVLDHLANKLPISRLQRDLTDSSAIRNMGVGVAHSYLALQSALRGLGQLSINLQALEDDLNHAWEVLAEPVQTVMRKAGHDNPYEKLKELTRGAAMTQETMRAFVESLELEADDKQRLLAMTPASYTGIASQLVKHIQK</sequence>
<evidence type="ECO:0000256" key="12">
    <source>
        <dbReference type="NCBIfam" id="TIGR00928"/>
    </source>
</evidence>
<evidence type="ECO:0000256" key="5">
    <source>
        <dbReference type="ARBA" id="ARBA00017058"/>
    </source>
</evidence>
<evidence type="ECO:0000259" key="15">
    <source>
        <dbReference type="Pfam" id="PF08328"/>
    </source>
</evidence>
<dbReference type="GO" id="GO:0006189">
    <property type="term" value="P:'de novo' IMP biosynthetic process"/>
    <property type="evidence" value="ECO:0007669"/>
    <property type="project" value="UniProtKB-UniPathway"/>
</dbReference>
<evidence type="ECO:0000256" key="1">
    <source>
        <dbReference type="ARBA" id="ARBA00004706"/>
    </source>
</evidence>
<feature type="domain" description="Adenylosuccinate lyase PurB C-terminal" evidence="15">
    <location>
        <begin position="327"/>
        <end position="441"/>
    </location>
</feature>
<dbReference type="RefSeq" id="WP_038090075.1">
    <property type="nucleotide sequence ID" value="NZ_JMIR01000021.1"/>
</dbReference>
<dbReference type="GO" id="GO:0004018">
    <property type="term" value="F:N6-(1,2-dicarboxyethyl)AMP AMP-lyase (fumarate-forming) activity"/>
    <property type="evidence" value="ECO:0007669"/>
    <property type="project" value="UniProtKB-UniRule"/>
</dbReference>
<evidence type="ECO:0000313" key="17">
    <source>
        <dbReference type="Proteomes" id="UP000027931"/>
    </source>
</evidence>
<evidence type="ECO:0000256" key="10">
    <source>
        <dbReference type="ARBA" id="ARBA00030717"/>
    </source>
</evidence>
<evidence type="ECO:0000256" key="4">
    <source>
        <dbReference type="ARBA" id="ARBA00012339"/>
    </source>
</evidence>
<dbReference type="AlphaFoldDB" id="A0A074LN23"/>
<dbReference type="PRINTS" id="PR00149">
    <property type="entry name" value="FUMRATELYASE"/>
</dbReference>
<evidence type="ECO:0000256" key="7">
    <source>
        <dbReference type="ARBA" id="ARBA00023239"/>
    </source>
</evidence>
<name>A0A074LN23_9BACL</name>
<comment type="catalytic activity">
    <reaction evidence="11">
        <text>N(6)-(1,2-dicarboxyethyl)-AMP = fumarate + AMP</text>
        <dbReference type="Rhea" id="RHEA:16853"/>
        <dbReference type="ChEBI" id="CHEBI:29806"/>
        <dbReference type="ChEBI" id="CHEBI:57567"/>
        <dbReference type="ChEBI" id="CHEBI:456215"/>
        <dbReference type="EC" id="4.3.2.2"/>
    </reaction>
    <physiologicalReaction direction="left-to-right" evidence="11">
        <dbReference type="Rhea" id="RHEA:16854"/>
    </physiologicalReaction>
</comment>
<dbReference type="EMBL" id="JMIR01000021">
    <property type="protein sequence ID" value="KEO82514.1"/>
    <property type="molecule type" value="Genomic_DNA"/>
</dbReference>
<comment type="caution">
    <text evidence="16">The sequence shown here is derived from an EMBL/GenBank/DDBJ whole genome shotgun (WGS) entry which is preliminary data.</text>
</comment>
<keyword evidence="17" id="KW-1185">Reference proteome</keyword>
<dbReference type="InterPro" id="IPR020557">
    <property type="entry name" value="Fumarate_lyase_CS"/>
</dbReference>
<evidence type="ECO:0000256" key="3">
    <source>
        <dbReference type="ARBA" id="ARBA00008273"/>
    </source>
</evidence>
<evidence type="ECO:0000256" key="2">
    <source>
        <dbReference type="ARBA" id="ARBA00004734"/>
    </source>
</evidence>
<dbReference type="InterPro" id="IPR024083">
    <property type="entry name" value="Fumarase/histidase_N"/>
</dbReference>
<dbReference type="GO" id="GO:0044208">
    <property type="term" value="P:'de novo' AMP biosynthetic process"/>
    <property type="evidence" value="ECO:0007669"/>
    <property type="project" value="UniProtKB-UniPathway"/>
</dbReference>
<keyword evidence="7 13" id="KW-0456">Lyase</keyword>
<comment type="similarity">
    <text evidence="3 13">Belongs to the lyase 1 family. Adenylosuccinate lyase subfamily.</text>
</comment>
<dbReference type="CDD" id="cd01598">
    <property type="entry name" value="PurB"/>
    <property type="match status" value="1"/>
</dbReference>
<dbReference type="NCBIfam" id="NF006764">
    <property type="entry name" value="PRK09285.1"/>
    <property type="match status" value="1"/>
</dbReference>
<dbReference type="InterPro" id="IPR004769">
    <property type="entry name" value="Pur_lyase"/>
</dbReference>
<evidence type="ECO:0000256" key="9">
    <source>
        <dbReference type="ARBA" id="ARBA00025012"/>
    </source>
</evidence>
<evidence type="ECO:0000313" key="16">
    <source>
        <dbReference type="EMBL" id="KEO82514.1"/>
    </source>
</evidence>
<dbReference type="InterPro" id="IPR047136">
    <property type="entry name" value="PurB_bact"/>
</dbReference>
<feature type="domain" description="Fumarate lyase N-terminal" evidence="14">
    <location>
        <begin position="11"/>
        <end position="306"/>
    </location>
</feature>
<dbReference type="Proteomes" id="UP000027931">
    <property type="component" value="Unassembled WGS sequence"/>
</dbReference>
<evidence type="ECO:0000256" key="13">
    <source>
        <dbReference type="RuleBase" id="RU361172"/>
    </source>
</evidence>
<evidence type="ECO:0000256" key="11">
    <source>
        <dbReference type="ARBA" id="ARBA00049115"/>
    </source>
</evidence>
<dbReference type="InterPro" id="IPR008948">
    <property type="entry name" value="L-Aspartase-like"/>
</dbReference>
<dbReference type="PANTHER" id="PTHR43411:SF1">
    <property type="entry name" value="ADENYLOSUCCINATE LYASE"/>
    <property type="match status" value="1"/>
</dbReference>
<dbReference type="InterPro" id="IPR000362">
    <property type="entry name" value="Fumarate_lyase_fam"/>
</dbReference>
<keyword evidence="6 13" id="KW-0658">Purine biosynthesis</keyword>
<organism evidence="16 17">
    <name type="scientific">Tumebacillus flagellatus</name>
    <dbReference type="NCBI Taxonomy" id="1157490"/>
    <lineage>
        <taxon>Bacteria</taxon>
        <taxon>Bacillati</taxon>
        <taxon>Bacillota</taxon>
        <taxon>Bacilli</taxon>
        <taxon>Bacillales</taxon>
        <taxon>Alicyclobacillaceae</taxon>
        <taxon>Tumebacillus</taxon>
    </lineage>
</organism>
<dbReference type="InterPro" id="IPR013539">
    <property type="entry name" value="PurB_C"/>
</dbReference>
<dbReference type="Pfam" id="PF08328">
    <property type="entry name" value="ASL_C"/>
    <property type="match status" value="1"/>
</dbReference>
<dbReference type="GO" id="GO:0070626">
    <property type="term" value="F:(S)-2-(5-amino-1-(5-phospho-D-ribosyl)imidazole-4-carboxamido) succinate lyase (fumarate-forming) activity"/>
    <property type="evidence" value="ECO:0007669"/>
    <property type="project" value="RHEA"/>
</dbReference>
<gene>
    <name evidence="16" type="ORF">EL26_14865</name>
</gene>
<reference evidence="16 17" key="1">
    <citation type="journal article" date="2013" name="Int. J. Syst. Evol. Microbiol.">
        <title>Tumebacillus flagellatus sp. nov., an alpha-amylase/pullulanase-producing bacterium isolated from cassava wastewater.</title>
        <authorList>
            <person name="Wang Q."/>
            <person name="Xie N."/>
            <person name="Qin Y."/>
            <person name="Shen N."/>
            <person name="Zhu J."/>
            <person name="Mi H."/>
            <person name="Huang R."/>
        </authorList>
    </citation>
    <scope>NUCLEOTIDE SEQUENCE [LARGE SCALE GENOMIC DNA]</scope>
    <source>
        <strain evidence="16 17">GST4</strain>
    </source>
</reference>
<dbReference type="Gene3D" id="1.20.200.10">
    <property type="entry name" value="Fumarase/aspartase (Central domain)"/>
    <property type="match status" value="1"/>
</dbReference>
<dbReference type="PANTHER" id="PTHR43411">
    <property type="entry name" value="ADENYLOSUCCINATE LYASE"/>
    <property type="match status" value="1"/>
</dbReference>
<dbReference type="Pfam" id="PF00206">
    <property type="entry name" value="Lyase_1"/>
    <property type="match status" value="1"/>
</dbReference>
<dbReference type="EC" id="4.3.2.2" evidence="4 12"/>
<dbReference type="Gene3D" id="1.10.40.30">
    <property type="entry name" value="Fumarase/aspartase (C-terminal domain)"/>
    <property type="match status" value="1"/>
</dbReference>
<dbReference type="PROSITE" id="PS00163">
    <property type="entry name" value="FUMARATE_LYASES"/>
    <property type="match status" value="1"/>
</dbReference>
<comment type="pathway">
    <text evidence="2 13">Purine metabolism; AMP biosynthesis via de novo pathway; AMP from IMP: step 2/2.</text>
</comment>
<dbReference type="OrthoDB" id="9768878at2"/>
<dbReference type="NCBIfam" id="TIGR00928">
    <property type="entry name" value="purB"/>
    <property type="match status" value="1"/>
</dbReference>
<dbReference type="UniPathway" id="UPA00074">
    <property type="reaction ID" value="UER00132"/>
</dbReference>
<protein>
    <recommendedName>
        <fullName evidence="5 12">Adenylosuccinate lyase</fullName>
        <shortName evidence="13">ASL</shortName>
        <ecNumber evidence="4 12">4.3.2.2</ecNumber>
    </recommendedName>
    <alternativeName>
        <fullName evidence="10 13">Adenylosuccinase</fullName>
    </alternativeName>
</protein>
<evidence type="ECO:0000256" key="6">
    <source>
        <dbReference type="ARBA" id="ARBA00022755"/>
    </source>
</evidence>
<comment type="catalytic activity">
    <reaction evidence="8">
        <text>(2S)-2-[5-amino-1-(5-phospho-beta-D-ribosyl)imidazole-4-carboxamido]succinate = 5-amino-1-(5-phospho-beta-D-ribosyl)imidazole-4-carboxamide + fumarate</text>
        <dbReference type="Rhea" id="RHEA:23920"/>
        <dbReference type="ChEBI" id="CHEBI:29806"/>
        <dbReference type="ChEBI" id="CHEBI:58443"/>
        <dbReference type="ChEBI" id="CHEBI:58475"/>
        <dbReference type="EC" id="4.3.2.2"/>
    </reaction>
    <physiologicalReaction direction="left-to-right" evidence="8">
        <dbReference type="Rhea" id="RHEA:23921"/>
    </physiologicalReaction>
</comment>
<dbReference type="Gene3D" id="1.10.275.10">
    <property type="entry name" value="Fumarase/aspartase (N-terminal domain)"/>
    <property type="match status" value="1"/>
</dbReference>
<evidence type="ECO:0000256" key="8">
    <source>
        <dbReference type="ARBA" id="ARBA00024477"/>
    </source>
</evidence>
<evidence type="ECO:0000259" key="14">
    <source>
        <dbReference type="Pfam" id="PF00206"/>
    </source>
</evidence>
<dbReference type="GO" id="GO:0005829">
    <property type="term" value="C:cytosol"/>
    <property type="evidence" value="ECO:0007669"/>
    <property type="project" value="TreeGrafter"/>
</dbReference>
<dbReference type="eggNOG" id="COG0015">
    <property type="taxonomic scope" value="Bacteria"/>
</dbReference>
<dbReference type="STRING" id="1157490.EL26_14865"/>
<dbReference type="InterPro" id="IPR022761">
    <property type="entry name" value="Fumarate_lyase_N"/>
</dbReference>
<dbReference type="UniPathway" id="UPA00075">
    <property type="reaction ID" value="UER00336"/>
</dbReference>